<comment type="caution">
    <text evidence="2">The sequence shown here is derived from an EMBL/GenBank/DDBJ whole genome shotgun (WGS) entry which is preliminary data.</text>
</comment>
<feature type="domain" description="HD" evidence="1">
    <location>
        <begin position="14"/>
        <end position="87"/>
    </location>
</feature>
<dbReference type="AlphaFoldDB" id="A0A0B3S383"/>
<name>A0A0B3S383_9RHOB</name>
<protein>
    <recommendedName>
        <fullName evidence="1">HD domain-containing protein</fullName>
    </recommendedName>
</protein>
<dbReference type="InterPro" id="IPR006674">
    <property type="entry name" value="HD_domain"/>
</dbReference>
<proteinExistence type="predicted"/>
<evidence type="ECO:0000313" key="3">
    <source>
        <dbReference type="Proteomes" id="UP000030960"/>
    </source>
</evidence>
<sequence length="172" mass="18843">MKAPEDWFPPDAPRLAHIRQVMRVAQVVEARQDFGGRLVIAVAYHDIGYARAFAETGFHPVDGAILARADGCDAEVVDAVLHHSGARGLCLRTRPDLAGHYGPACRMMDTRLSRALTFCDNRSGPNGEALTLAERIADIRQRHAGNPALLETTANYLPLFERIDAEFAPLLS</sequence>
<dbReference type="OrthoDB" id="7847955at2"/>
<dbReference type="Pfam" id="PF01966">
    <property type="entry name" value="HD"/>
    <property type="match status" value="1"/>
</dbReference>
<dbReference type="SUPFAM" id="SSF109604">
    <property type="entry name" value="HD-domain/PDEase-like"/>
    <property type="match status" value="1"/>
</dbReference>
<dbReference type="EMBL" id="JSUQ01000002">
    <property type="protein sequence ID" value="KHQ54737.1"/>
    <property type="molecule type" value="Genomic_DNA"/>
</dbReference>
<organism evidence="2 3">
    <name type="scientific">Mameliella alba</name>
    <dbReference type="NCBI Taxonomy" id="561184"/>
    <lineage>
        <taxon>Bacteria</taxon>
        <taxon>Pseudomonadati</taxon>
        <taxon>Pseudomonadota</taxon>
        <taxon>Alphaproteobacteria</taxon>
        <taxon>Rhodobacterales</taxon>
        <taxon>Roseobacteraceae</taxon>
        <taxon>Mameliella</taxon>
    </lineage>
</organism>
<dbReference type="STRING" id="561184.SAMN05216376_107177"/>
<evidence type="ECO:0000313" key="2">
    <source>
        <dbReference type="EMBL" id="KHQ54737.1"/>
    </source>
</evidence>
<keyword evidence="3" id="KW-1185">Reference proteome</keyword>
<evidence type="ECO:0000259" key="1">
    <source>
        <dbReference type="Pfam" id="PF01966"/>
    </source>
</evidence>
<dbReference type="RefSeq" id="WP_052244249.1">
    <property type="nucleotide sequence ID" value="NZ_JSUQ01000002.1"/>
</dbReference>
<reference evidence="2 3" key="1">
    <citation type="submission" date="2014-10" db="EMBL/GenBank/DDBJ databases">
        <title>Genome sequence of Ponticoccus sp. strain UMTAT08 isolated from clonal culture of toxic dinoflagellate Alexandrium tamiyavanichii.</title>
        <authorList>
            <person name="Gan H.Y."/>
            <person name="Muhd D.-D."/>
            <person name="Mohd Noor M.E."/>
            <person name="Yeong Y.S."/>
            <person name="Usup G."/>
        </authorList>
    </citation>
    <scope>NUCLEOTIDE SEQUENCE [LARGE SCALE GENOMIC DNA]</scope>
    <source>
        <strain evidence="2 3">UMTAT08</strain>
    </source>
</reference>
<accession>A0A0B3S383</accession>
<dbReference type="Proteomes" id="UP000030960">
    <property type="component" value="Unassembled WGS sequence"/>
</dbReference>
<gene>
    <name evidence="2" type="ORF">OA50_00571</name>
</gene>